<reference evidence="1 2" key="1">
    <citation type="submission" date="2013-02" db="EMBL/GenBank/DDBJ databases">
        <title>The Genome Sequence of Plasmodium inui San Antonio 1.</title>
        <authorList>
            <consortium name="The Broad Institute Genome Sequencing Platform"/>
            <consortium name="The Broad Institute Genome Sequencing Center for Infectious Disease"/>
            <person name="Neafsey D."/>
            <person name="Cheeseman I."/>
            <person name="Volkman S."/>
            <person name="Adams J."/>
            <person name="Walker B."/>
            <person name="Young S.K."/>
            <person name="Zeng Q."/>
            <person name="Gargeya S."/>
            <person name="Fitzgerald M."/>
            <person name="Haas B."/>
            <person name="Abouelleil A."/>
            <person name="Alvarado L."/>
            <person name="Arachchi H.M."/>
            <person name="Berlin A.M."/>
            <person name="Chapman S.B."/>
            <person name="Dewar J."/>
            <person name="Goldberg J."/>
            <person name="Griggs A."/>
            <person name="Gujja S."/>
            <person name="Hansen M."/>
            <person name="Howarth C."/>
            <person name="Imamovic A."/>
            <person name="Larimer J."/>
            <person name="McCowan C."/>
            <person name="Murphy C."/>
            <person name="Neiman D."/>
            <person name="Pearson M."/>
            <person name="Priest M."/>
            <person name="Roberts A."/>
            <person name="Saif S."/>
            <person name="Shea T."/>
            <person name="Sisk P."/>
            <person name="Sykes S."/>
            <person name="Wortman J."/>
            <person name="Nusbaum C."/>
            <person name="Birren B."/>
        </authorList>
    </citation>
    <scope>NUCLEOTIDE SEQUENCE [LARGE SCALE GENOMIC DNA]</scope>
    <source>
        <strain evidence="1 2">San Antonio 1</strain>
    </source>
</reference>
<name>W7AF73_9APIC</name>
<dbReference type="Proteomes" id="UP000030640">
    <property type="component" value="Unassembled WGS sequence"/>
</dbReference>
<dbReference type="VEuPathDB" id="PlasmoDB:C922_05685"/>
<organism evidence="1 2">
    <name type="scientific">Plasmodium inui San Antonio 1</name>
    <dbReference type="NCBI Taxonomy" id="1237626"/>
    <lineage>
        <taxon>Eukaryota</taxon>
        <taxon>Sar</taxon>
        <taxon>Alveolata</taxon>
        <taxon>Apicomplexa</taxon>
        <taxon>Aconoidasida</taxon>
        <taxon>Haemosporida</taxon>
        <taxon>Plasmodiidae</taxon>
        <taxon>Plasmodium</taxon>
        <taxon>Plasmodium (Plasmodium)</taxon>
    </lineage>
</organism>
<sequence>MKSHDRLNSLKHHLEVVSDDIVIVKDEDNYGDYEDSFVEYFNQRGHRFLALIIPAHGTLDSFEGLINNVKESPIENTELNRNVCVSFSRMITFQILPSRSSVLSLSHCFRLVEEIMCIFGYEFLKSINSLDNDMKDEPKGYLHY</sequence>
<gene>
    <name evidence="1" type="ORF">C922_05685</name>
</gene>
<evidence type="ECO:0000313" key="2">
    <source>
        <dbReference type="Proteomes" id="UP000030640"/>
    </source>
</evidence>
<accession>W7AF73</accession>
<proteinExistence type="predicted"/>
<dbReference type="RefSeq" id="XP_008819478.1">
    <property type="nucleotide sequence ID" value="XM_008821256.1"/>
</dbReference>
<dbReference type="AlphaFoldDB" id="W7AF73"/>
<keyword evidence="2" id="KW-1185">Reference proteome</keyword>
<evidence type="ECO:0000313" key="1">
    <source>
        <dbReference type="EMBL" id="EUD63936.1"/>
    </source>
</evidence>
<dbReference type="GeneID" id="20040959"/>
<dbReference type="OrthoDB" id="2498029at2759"/>
<dbReference type="EMBL" id="KI965593">
    <property type="protein sequence ID" value="EUD63936.1"/>
    <property type="molecule type" value="Genomic_DNA"/>
</dbReference>
<protein>
    <submittedName>
        <fullName evidence="1">Uncharacterized protein</fullName>
    </submittedName>
</protein>